<comment type="caution">
    <text evidence="1">The sequence shown here is derived from an EMBL/GenBank/DDBJ whole genome shotgun (WGS) entry which is preliminary data.</text>
</comment>
<evidence type="ECO:0000313" key="1">
    <source>
        <dbReference type="EMBL" id="MCJ8745720.1"/>
    </source>
</evidence>
<reference evidence="1" key="1">
    <citation type="submission" date="2020-02" db="EMBL/GenBank/DDBJ databases">
        <title>Genome sequencing of the panga catfish, Pangasius djambal.</title>
        <authorList>
            <person name="Wen M."/>
            <person name="Zahm M."/>
            <person name="Roques C."/>
            <person name="Cabau C."/>
            <person name="Klopp C."/>
            <person name="Donnadieu C."/>
            <person name="Jouanno E."/>
            <person name="Avarre J.-C."/>
            <person name="Campet M."/>
            <person name="Ha T."/>
            <person name="Dugue R."/>
            <person name="Lampietro C."/>
            <person name="Louis A."/>
            <person name="Herpin A."/>
            <person name="Echchiki A."/>
            <person name="Berthelot C."/>
            <person name="Parey E."/>
            <person name="Roest-Crollius H."/>
            <person name="Braasch I."/>
            <person name="Postlethwait J.H."/>
            <person name="Bobe J."/>
            <person name="Montfort J."/>
            <person name="Bouchez O."/>
            <person name="Begum T."/>
            <person name="Schartl M."/>
            <person name="Gustiano R."/>
            <person name="Guiguen Y."/>
        </authorList>
    </citation>
    <scope>NUCLEOTIDE SEQUENCE</scope>
    <source>
        <strain evidence="1">Pdj_M5554</strain>
    </source>
</reference>
<protein>
    <submittedName>
        <fullName evidence="1">Uncharacterized protein</fullName>
    </submittedName>
</protein>
<organism evidence="1 2">
    <name type="scientific">Pangasius djambal</name>
    <dbReference type="NCBI Taxonomy" id="1691987"/>
    <lineage>
        <taxon>Eukaryota</taxon>
        <taxon>Metazoa</taxon>
        <taxon>Chordata</taxon>
        <taxon>Craniata</taxon>
        <taxon>Vertebrata</taxon>
        <taxon>Euteleostomi</taxon>
        <taxon>Actinopterygii</taxon>
        <taxon>Neopterygii</taxon>
        <taxon>Teleostei</taxon>
        <taxon>Ostariophysi</taxon>
        <taxon>Siluriformes</taxon>
        <taxon>Pangasiidae</taxon>
        <taxon>Pangasius</taxon>
    </lineage>
</organism>
<proteinExistence type="predicted"/>
<accession>A0ACC5ZC42</accession>
<evidence type="ECO:0000313" key="2">
    <source>
        <dbReference type="Proteomes" id="UP000830395"/>
    </source>
</evidence>
<keyword evidence="2" id="KW-1185">Reference proteome</keyword>
<gene>
    <name evidence="1" type="ORF">PDJAM_G00133550</name>
</gene>
<dbReference type="EMBL" id="CM040996">
    <property type="protein sequence ID" value="MCJ8745720.1"/>
    <property type="molecule type" value="Genomic_DNA"/>
</dbReference>
<sequence length="393" mass="44018">MAVSRTDKLQDLGLISEKPLARPVEALEELFQLLKLQDLQKKMEGLKLVRALAEHHPDILLPSLHDVCLAVLKEVENRRSTLTHAAIITVTHLFAHLRKEMDKECECTAFVLLYRVSEAIGFIREKVDMALSAMVYSCSPARVMNALLKGGLSHLDPLVRKHMVLHLDELTQGVGASCLLTGKKNATGHFVSDISKLARDAAQEVRVISQRRNVHTGAECRNKARDQHREKELSVSASQPSSGISAAQKVKQAGRDFTYLIVVLVGLGVTGGLLYVIFQELFSSSSPSKIYGKAFNKCKSHPEVIGAFGEPIKGYGETTRRGRRQQVSHVEYMKDGQKHMRLKFYIEGSEPGLRGTVHSESRENPESGKYEFRYIFVDVDTYPRRTIVIEDNR</sequence>
<name>A0ACC5ZC42_9TELE</name>
<dbReference type="Proteomes" id="UP000830395">
    <property type="component" value="Chromosome 22"/>
</dbReference>